<dbReference type="EMBL" id="AP025739">
    <property type="protein sequence ID" value="BDI28822.1"/>
    <property type="molecule type" value="Genomic_DNA"/>
</dbReference>
<dbReference type="SMART" id="SM00460">
    <property type="entry name" value="TGc"/>
    <property type="match status" value="1"/>
</dbReference>
<dbReference type="OrthoDB" id="5438043at2"/>
<dbReference type="SUPFAM" id="SSF54001">
    <property type="entry name" value="Cysteine proteinases"/>
    <property type="match status" value="1"/>
</dbReference>
<name>A0A402CU32_9BACT</name>
<keyword evidence="2" id="KW-1185">Reference proteome</keyword>
<dbReference type="Gene3D" id="2.60.40.2250">
    <property type="match status" value="1"/>
</dbReference>
<dbReference type="Pfam" id="PF01841">
    <property type="entry name" value="Transglut_core"/>
    <property type="match status" value="1"/>
</dbReference>
<evidence type="ECO:0000313" key="1">
    <source>
        <dbReference type="EMBL" id="BDI28822.1"/>
    </source>
</evidence>
<dbReference type="KEGG" id="ccot:CCAX7_008730"/>
<dbReference type="Proteomes" id="UP000287394">
    <property type="component" value="Chromosome"/>
</dbReference>
<organism evidence="1 2">
    <name type="scientific">Capsulimonas corticalis</name>
    <dbReference type="NCBI Taxonomy" id="2219043"/>
    <lineage>
        <taxon>Bacteria</taxon>
        <taxon>Bacillati</taxon>
        <taxon>Armatimonadota</taxon>
        <taxon>Armatimonadia</taxon>
        <taxon>Capsulimonadales</taxon>
        <taxon>Capsulimonadaceae</taxon>
        <taxon>Capsulimonas</taxon>
    </lineage>
</organism>
<sequence>MKIKIHFECELQLAAAAPTILQLEAADIPGAQNIESSSLKIEPDVQTEEFLDIYKNPCRRLLMPAGDVRIEYNSVVELPDKRGAFIEPTEPDILHLPTDMLTYTLPSRYCQSDKLVKMANDTFGSITPGFARVQEICNWINENITYQYGTSNSGTSAYETAAERVGVCRDFAHLAITFCRAMNIPARYVSGYCLGLQPPDLHAFFHAYIDGRWVVFDATERQPRPALIQIAAGRDAADCAWSTFYGNGSTRSMQVDVTEIEEEE</sequence>
<gene>
    <name evidence="1" type="ORF">CCAX7_008730</name>
</gene>
<dbReference type="InterPro" id="IPR038765">
    <property type="entry name" value="Papain-like_cys_pep_sf"/>
</dbReference>
<dbReference type="PANTHER" id="PTHR33490">
    <property type="entry name" value="BLR5614 PROTEIN-RELATED"/>
    <property type="match status" value="1"/>
</dbReference>
<dbReference type="InterPro" id="IPR002931">
    <property type="entry name" value="Transglutaminase-like"/>
</dbReference>
<proteinExistence type="predicted"/>
<dbReference type="RefSeq" id="WP_119320878.1">
    <property type="nucleotide sequence ID" value="NZ_AP025739.1"/>
</dbReference>
<evidence type="ECO:0000313" key="2">
    <source>
        <dbReference type="Proteomes" id="UP000287394"/>
    </source>
</evidence>
<dbReference type="PANTHER" id="PTHR33490:SF12">
    <property type="entry name" value="BLL5557 PROTEIN"/>
    <property type="match status" value="1"/>
</dbReference>
<protein>
    <submittedName>
        <fullName evidence="1">Uncharacterized protein</fullName>
    </submittedName>
</protein>
<dbReference type="AlphaFoldDB" id="A0A402CU32"/>
<accession>A0A402CU32</accession>
<dbReference type="Gene3D" id="3.10.620.30">
    <property type="match status" value="1"/>
</dbReference>
<reference evidence="1 2" key="1">
    <citation type="journal article" date="2019" name="Int. J. Syst. Evol. Microbiol.">
        <title>Capsulimonas corticalis gen. nov., sp. nov., an aerobic capsulated bacterium, of a novel bacterial order, Capsulimonadales ord. nov., of the class Armatimonadia of the phylum Armatimonadetes.</title>
        <authorList>
            <person name="Li J."/>
            <person name="Kudo C."/>
            <person name="Tonouchi A."/>
        </authorList>
    </citation>
    <scope>NUCLEOTIDE SEQUENCE [LARGE SCALE GENOMIC DNA]</scope>
    <source>
        <strain evidence="1 2">AX-7</strain>
    </source>
</reference>